<evidence type="ECO:0000256" key="4">
    <source>
        <dbReference type="SAM" id="SignalP"/>
    </source>
</evidence>
<evidence type="ECO:0000256" key="2">
    <source>
        <dbReference type="ARBA" id="ARBA00007639"/>
    </source>
</evidence>
<keyword evidence="3 4" id="KW-0732">Signal</keyword>
<dbReference type="AlphaFoldDB" id="A0A396FV53"/>
<evidence type="ECO:0000313" key="6">
    <source>
        <dbReference type="EMBL" id="RGR51296.1"/>
    </source>
</evidence>
<dbReference type="EMBL" id="QSJW01000001">
    <property type="protein sequence ID" value="RHE15813.1"/>
    <property type="molecule type" value="Genomic_DNA"/>
</dbReference>
<evidence type="ECO:0000256" key="3">
    <source>
        <dbReference type="ARBA" id="ARBA00022729"/>
    </source>
</evidence>
<evidence type="ECO:0000259" key="5">
    <source>
        <dbReference type="Pfam" id="PF13407"/>
    </source>
</evidence>
<dbReference type="Proteomes" id="UP000285839">
    <property type="component" value="Unassembled WGS sequence"/>
</dbReference>
<accession>A0A396FV53</accession>
<evidence type="ECO:0000313" key="8">
    <source>
        <dbReference type="Proteomes" id="UP000284644"/>
    </source>
</evidence>
<feature type="chain" id="PRO_5033363916" evidence="4">
    <location>
        <begin position="25"/>
        <end position="316"/>
    </location>
</feature>
<dbReference type="CDD" id="cd01536">
    <property type="entry name" value="PBP1_ABC_sugar_binding-like"/>
    <property type="match status" value="1"/>
</dbReference>
<gene>
    <name evidence="7" type="ORF">DW767_01265</name>
    <name evidence="6" type="ORF">DWY46_01400</name>
</gene>
<dbReference type="PANTHER" id="PTHR46847">
    <property type="entry name" value="D-ALLOSE-BINDING PERIPLASMIC PROTEIN-RELATED"/>
    <property type="match status" value="1"/>
</dbReference>
<comment type="similarity">
    <text evidence="2">Belongs to the bacterial solute-binding protein 2 family.</text>
</comment>
<reference evidence="8 9" key="1">
    <citation type="submission" date="2018-08" db="EMBL/GenBank/DDBJ databases">
        <title>A genome reference for cultivated species of the human gut microbiota.</title>
        <authorList>
            <person name="Zou Y."/>
            <person name="Xue W."/>
            <person name="Luo G."/>
        </authorList>
    </citation>
    <scope>NUCLEOTIDE SEQUENCE [LARGE SCALE GENOMIC DNA]</scope>
    <source>
        <strain evidence="6 9">AF25-21</strain>
        <strain evidence="7 8">AM29-25AC</strain>
    </source>
</reference>
<name>A0A396FV53_9FIRM</name>
<dbReference type="SUPFAM" id="SSF53822">
    <property type="entry name" value="Periplasmic binding protein-like I"/>
    <property type="match status" value="1"/>
</dbReference>
<evidence type="ECO:0000313" key="9">
    <source>
        <dbReference type="Proteomes" id="UP000285839"/>
    </source>
</evidence>
<dbReference type="InterPro" id="IPR028082">
    <property type="entry name" value="Peripla_BP_I"/>
</dbReference>
<dbReference type="GO" id="GO:0030246">
    <property type="term" value="F:carbohydrate binding"/>
    <property type="evidence" value="ECO:0007669"/>
    <property type="project" value="UniProtKB-ARBA"/>
</dbReference>
<feature type="signal peptide" evidence="4">
    <location>
        <begin position="1"/>
        <end position="24"/>
    </location>
</feature>
<sequence length="316" mass="33951">MKRRIFAVLMATVMTVGMSATVWAGDSAGENGEIAFIPPDMTSPYYAMIIEGAEPTAEAAGYKLNVQSPSTSTSYDEQVQILENMISKGVKAICICTHDASSILNAVEKANEANIPVIVFNTLEDLPSEDVNVYAYVGYDPWEGGVMSADYIADKIGDSGDIAVLEGLEGFNNTERIEGFVDQIEKKHPDIKIVASQAADWEREKGYSVAQNIMQANPDVKAFFAASDEMAIGAAQAMKDDDIDGIVTIGIDGNSATMDSIDEGVTTASLDTDPYNIGVTAVEKAIDAIDGKELDDNKVIVPCFIVDKDNVKDYLK</sequence>
<comment type="caution">
    <text evidence="7">The sequence shown here is derived from an EMBL/GenBank/DDBJ whole genome shotgun (WGS) entry which is preliminary data.</text>
</comment>
<dbReference type="Proteomes" id="UP000284644">
    <property type="component" value="Unassembled WGS sequence"/>
</dbReference>
<feature type="domain" description="Periplasmic binding protein" evidence="5">
    <location>
        <begin position="34"/>
        <end position="293"/>
    </location>
</feature>
<dbReference type="GO" id="GO:0030313">
    <property type="term" value="C:cell envelope"/>
    <property type="evidence" value="ECO:0007669"/>
    <property type="project" value="UniProtKB-SubCell"/>
</dbReference>
<evidence type="ECO:0000313" key="7">
    <source>
        <dbReference type="EMBL" id="RHE15813.1"/>
    </source>
</evidence>
<dbReference type="PANTHER" id="PTHR46847:SF1">
    <property type="entry name" value="D-ALLOSE-BINDING PERIPLASMIC PROTEIN-RELATED"/>
    <property type="match status" value="1"/>
</dbReference>
<dbReference type="Gene3D" id="3.40.50.2300">
    <property type="match status" value="2"/>
</dbReference>
<comment type="subcellular location">
    <subcellularLocation>
        <location evidence="1">Cell envelope</location>
    </subcellularLocation>
</comment>
<organism evidence="7 8">
    <name type="scientific">Blautia obeum</name>
    <dbReference type="NCBI Taxonomy" id="40520"/>
    <lineage>
        <taxon>Bacteria</taxon>
        <taxon>Bacillati</taxon>
        <taxon>Bacillota</taxon>
        <taxon>Clostridia</taxon>
        <taxon>Lachnospirales</taxon>
        <taxon>Lachnospiraceae</taxon>
        <taxon>Blautia</taxon>
    </lineage>
</organism>
<dbReference type="InterPro" id="IPR025997">
    <property type="entry name" value="SBP_2_dom"/>
</dbReference>
<dbReference type="Pfam" id="PF13407">
    <property type="entry name" value="Peripla_BP_4"/>
    <property type="match status" value="1"/>
</dbReference>
<protein>
    <submittedName>
        <fullName evidence="7">Sugar ABC transporter substrate-binding protein</fullName>
    </submittedName>
</protein>
<proteinExistence type="inferred from homology"/>
<dbReference type="EMBL" id="QRUH01000001">
    <property type="protein sequence ID" value="RGR51296.1"/>
    <property type="molecule type" value="Genomic_DNA"/>
</dbReference>
<dbReference type="RefSeq" id="WP_117638374.1">
    <property type="nucleotide sequence ID" value="NZ_JAQDKV010000002.1"/>
</dbReference>
<evidence type="ECO:0000256" key="1">
    <source>
        <dbReference type="ARBA" id="ARBA00004196"/>
    </source>
</evidence>